<dbReference type="GO" id="GO:0005938">
    <property type="term" value="C:cell cortex"/>
    <property type="evidence" value="ECO:0007669"/>
    <property type="project" value="UniProtKB-ARBA"/>
</dbReference>
<dbReference type="Proteomes" id="UP001140091">
    <property type="component" value="Unassembled WGS sequence"/>
</dbReference>
<dbReference type="InterPro" id="IPR014768">
    <property type="entry name" value="GBD/FH3_dom"/>
</dbReference>
<dbReference type="GO" id="GO:1903475">
    <property type="term" value="P:mitotic actomyosin contractile ring assembly"/>
    <property type="evidence" value="ECO:0007669"/>
    <property type="project" value="TreeGrafter"/>
</dbReference>
<feature type="compositionally biased region" description="Basic and acidic residues" evidence="3">
    <location>
        <begin position="778"/>
        <end position="789"/>
    </location>
</feature>
<dbReference type="OrthoDB" id="1104827at2759"/>
<dbReference type="GO" id="GO:0043332">
    <property type="term" value="C:mating projection tip"/>
    <property type="evidence" value="ECO:0007669"/>
    <property type="project" value="TreeGrafter"/>
</dbReference>
<gene>
    <name evidence="5" type="ORF">H1R20_g3122</name>
</gene>
<feature type="domain" description="GBD/FH3" evidence="4">
    <location>
        <begin position="1"/>
        <end position="388"/>
    </location>
</feature>
<keyword evidence="2" id="KW-0175">Coiled coil</keyword>
<dbReference type="Pfam" id="PF06371">
    <property type="entry name" value="Drf_GBD"/>
    <property type="match status" value="1"/>
</dbReference>
<dbReference type="SMART" id="SM01140">
    <property type="entry name" value="Drf_GBD"/>
    <property type="match status" value="1"/>
</dbReference>
<dbReference type="SMART" id="SM01139">
    <property type="entry name" value="Drf_FH3"/>
    <property type="match status" value="1"/>
</dbReference>
<name>A0A9W8JJE1_9AGAR</name>
<dbReference type="PANTHER" id="PTHR47102">
    <property type="entry name" value="PROTEIN BNI1"/>
    <property type="match status" value="1"/>
</dbReference>
<protein>
    <recommendedName>
        <fullName evidence="4">GBD/FH3 domain-containing protein</fullName>
    </recommendedName>
</protein>
<dbReference type="GO" id="GO:0003779">
    <property type="term" value="F:actin binding"/>
    <property type="evidence" value="ECO:0007669"/>
    <property type="project" value="InterPro"/>
</dbReference>
<comment type="similarity">
    <text evidence="1">Belongs to the formin homology family. BNI1 subfamily.</text>
</comment>
<feature type="coiled-coil region" evidence="2">
    <location>
        <begin position="410"/>
        <end position="498"/>
    </location>
</feature>
<feature type="region of interest" description="Disordered" evidence="3">
    <location>
        <begin position="927"/>
        <end position="955"/>
    </location>
</feature>
<evidence type="ECO:0000256" key="3">
    <source>
        <dbReference type="SAM" id="MobiDB-lite"/>
    </source>
</evidence>
<sequence>MFEAVKRTRNLPLPNLSIEQKWDLVYNDEQIKWKEQKAREDQARRLQESGQSSSNPLPETPEWYIKKFLDKTITSKQATGLSVSLRSKELSWFQHFLAIQGTSVLAQTLMHTSRKGNARRENDINLEYEVVKCLKDILNQSKGGEALNHHLIVSQIASSLNTPHIPTRRLVLEVLCFLTYHNEGEALDLVIAGLETLSSSNNEGNDPYGYWFKSMEQALSGRGKMGSLVGASEEVRRAGGVESSLNDYALSNLILVNGILMYIDDFELRLHHRSQMYASGLTRILELCASFGLPAIDGHIKNINQVLQEDAQKLQERMDQEILKDLENPQDVFNAISSKTKGTKAQDYFLSMMQHLLLIREDGQPLVHYYQLLDSIVTDVVMDKKLAGAEQRLGYSVERIIAQFNEADRYQTVEDEATEARAMAMRLKLEKEALEEEISQGHDGLVGSLKAQLAQAEEKLRLSRDTNSKLHNQLESQKASYEDKIAQLEHQIMELFRMLKEVGNGVETILESGGMDRKTLVEKLERNFQRHKTISILEGRQGRSRRGKTSLGSLGGTGGFSEDESDVDSTPVKGSLRRSRPMGSKKGKAPKVNGAQTTVDENGRVSQFMDADEDDAQEQVQQQLAAGVKLYSPQMSLSSSRSIRASPRRTERPLLGSETSRGNGLRAPRHDDTGSVSIDSRSSSPVVDDESEFGQSIRSGTDDTGVTRYFADEQGVKMDVDLPRSASVSVPVSPLYTLGFSTFSQVSNVEIQTAQRWPVFRAQFVTETSGQDADIEDEARTSSDGKTKQPCDFTGELARLKESRALDRRSFVEQLKKVFKTPAKVDLRADSKSHSAAFRPQALANAGSPEMDTLDALATANLVKPEPAPVKPFTLADAIPPPSHVREISLSFHALWRVFVDEELGKAGLGDKLLDDDDKYAAPLAAIAGSPSGSTAGRNLPSADYGNSQTSSTSCTSFDCYDSIIDADDAYTFNPQQESIAEEEDHDDH</sequence>
<feature type="region of interest" description="Disordered" evidence="3">
    <location>
        <begin position="633"/>
        <end position="700"/>
    </location>
</feature>
<evidence type="ECO:0000259" key="4">
    <source>
        <dbReference type="PROSITE" id="PS51232"/>
    </source>
</evidence>
<accession>A0A9W8JJE1</accession>
<dbReference type="PROSITE" id="PS51232">
    <property type="entry name" value="GBD_FH3"/>
    <property type="match status" value="1"/>
</dbReference>
<dbReference type="InterPro" id="IPR051661">
    <property type="entry name" value="Actin_filament_regulator"/>
</dbReference>
<comment type="caution">
    <text evidence="5">The sequence shown here is derived from an EMBL/GenBank/DDBJ whole genome shotgun (WGS) entry which is preliminary data.</text>
</comment>
<dbReference type="InterPro" id="IPR010472">
    <property type="entry name" value="FH3_dom"/>
</dbReference>
<evidence type="ECO:0000313" key="6">
    <source>
        <dbReference type="Proteomes" id="UP001140091"/>
    </source>
</evidence>
<feature type="region of interest" description="Disordered" evidence="3">
    <location>
        <begin position="768"/>
        <end position="791"/>
    </location>
</feature>
<proteinExistence type="inferred from homology"/>
<keyword evidence="6" id="KW-1185">Reference proteome</keyword>
<dbReference type="EMBL" id="JANBPK010000730">
    <property type="protein sequence ID" value="KAJ2933929.1"/>
    <property type="molecule type" value="Genomic_DNA"/>
</dbReference>
<dbReference type="GO" id="GO:0015629">
    <property type="term" value="C:actin cytoskeleton"/>
    <property type="evidence" value="ECO:0007669"/>
    <property type="project" value="UniProtKB-ARBA"/>
</dbReference>
<feature type="compositionally biased region" description="Low complexity" evidence="3">
    <location>
        <begin position="675"/>
        <end position="686"/>
    </location>
</feature>
<dbReference type="Gene3D" id="1.25.10.10">
    <property type="entry name" value="Leucine-rich Repeat Variant"/>
    <property type="match status" value="1"/>
</dbReference>
<evidence type="ECO:0000256" key="1">
    <source>
        <dbReference type="ARBA" id="ARBA00037935"/>
    </source>
</evidence>
<dbReference type="AlphaFoldDB" id="A0A9W8JJE1"/>
<dbReference type="Gene3D" id="1.10.238.150">
    <property type="entry name" value="Formin, FH3 diaphanous domain"/>
    <property type="match status" value="1"/>
</dbReference>
<feature type="non-terminal residue" evidence="5">
    <location>
        <position position="989"/>
    </location>
</feature>
<dbReference type="SUPFAM" id="SSF48371">
    <property type="entry name" value="ARM repeat"/>
    <property type="match status" value="1"/>
</dbReference>
<dbReference type="PANTHER" id="PTHR47102:SF2">
    <property type="entry name" value="PROTEIN BNI1"/>
    <property type="match status" value="1"/>
</dbReference>
<dbReference type="GO" id="GO:0051017">
    <property type="term" value="P:actin filament bundle assembly"/>
    <property type="evidence" value="ECO:0007669"/>
    <property type="project" value="TreeGrafter"/>
</dbReference>
<dbReference type="InterPro" id="IPR011989">
    <property type="entry name" value="ARM-like"/>
</dbReference>
<reference evidence="5" key="1">
    <citation type="submission" date="2022-06" db="EMBL/GenBank/DDBJ databases">
        <title>Genome Sequence of Candolleomyces eurysporus.</title>
        <authorList>
            <person name="Buettner E."/>
        </authorList>
    </citation>
    <scope>NUCLEOTIDE SEQUENCE</scope>
    <source>
        <strain evidence="5">VTCC 930004</strain>
    </source>
</reference>
<feature type="compositionally biased region" description="Basic residues" evidence="3">
    <location>
        <begin position="575"/>
        <end position="589"/>
    </location>
</feature>
<dbReference type="GO" id="GO:0032153">
    <property type="term" value="C:cell division site"/>
    <property type="evidence" value="ECO:0007669"/>
    <property type="project" value="UniProtKB-ARBA"/>
</dbReference>
<dbReference type="GO" id="GO:0051016">
    <property type="term" value="P:barbed-end actin filament capping"/>
    <property type="evidence" value="ECO:0007669"/>
    <property type="project" value="TreeGrafter"/>
</dbReference>
<evidence type="ECO:0000256" key="2">
    <source>
        <dbReference type="SAM" id="Coils"/>
    </source>
</evidence>
<evidence type="ECO:0000313" key="5">
    <source>
        <dbReference type="EMBL" id="KAJ2933929.1"/>
    </source>
</evidence>
<feature type="compositionally biased region" description="Low complexity" evidence="3">
    <location>
        <begin position="636"/>
        <end position="645"/>
    </location>
</feature>
<feature type="compositionally biased region" description="Polar residues" evidence="3">
    <location>
        <begin position="945"/>
        <end position="955"/>
    </location>
</feature>
<feature type="region of interest" description="Disordered" evidence="3">
    <location>
        <begin position="537"/>
        <end position="603"/>
    </location>
</feature>
<dbReference type="InterPro" id="IPR010473">
    <property type="entry name" value="GTPase-bd"/>
</dbReference>
<dbReference type="Pfam" id="PF06367">
    <property type="entry name" value="Drf_FH3"/>
    <property type="match status" value="1"/>
</dbReference>
<dbReference type="InterPro" id="IPR016024">
    <property type="entry name" value="ARM-type_fold"/>
</dbReference>
<organism evidence="5 6">
    <name type="scientific">Candolleomyces eurysporus</name>
    <dbReference type="NCBI Taxonomy" id="2828524"/>
    <lineage>
        <taxon>Eukaryota</taxon>
        <taxon>Fungi</taxon>
        <taxon>Dikarya</taxon>
        <taxon>Basidiomycota</taxon>
        <taxon>Agaricomycotina</taxon>
        <taxon>Agaricomycetes</taxon>
        <taxon>Agaricomycetidae</taxon>
        <taxon>Agaricales</taxon>
        <taxon>Agaricineae</taxon>
        <taxon>Psathyrellaceae</taxon>
        <taxon>Candolleomyces</taxon>
    </lineage>
</organism>
<dbReference type="GO" id="GO:0031267">
    <property type="term" value="F:small GTPase binding"/>
    <property type="evidence" value="ECO:0007669"/>
    <property type="project" value="InterPro"/>
</dbReference>